<dbReference type="InParanoid" id="T1EJ99"/>
<keyword evidence="4" id="KW-1185">Reference proteome</keyword>
<dbReference type="PANTHER" id="PTHR11607:SF3">
    <property type="entry name" value="LYSOSOMAL ALPHA-MANNOSIDASE"/>
    <property type="match status" value="1"/>
</dbReference>
<dbReference type="GO" id="GO:0006013">
    <property type="term" value="P:mannose metabolic process"/>
    <property type="evidence" value="ECO:0007669"/>
    <property type="project" value="InterPro"/>
</dbReference>
<dbReference type="eggNOG" id="KOG1958">
    <property type="taxonomic scope" value="Eukaryota"/>
</dbReference>
<evidence type="ECO:0000313" key="3">
    <source>
        <dbReference type="EnsemblMetazoa" id="HelroP143339"/>
    </source>
</evidence>
<dbReference type="GeneID" id="20196649"/>
<reference evidence="4" key="1">
    <citation type="submission" date="2012-12" db="EMBL/GenBank/DDBJ databases">
        <authorList>
            <person name="Hellsten U."/>
            <person name="Grimwood J."/>
            <person name="Chapman J.A."/>
            <person name="Shapiro H."/>
            <person name="Aerts A."/>
            <person name="Otillar R.P."/>
            <person name="Terry A.Y."/>
            <person name="Boore J.L."/>
            <person name="Simakov O."/>
            <person name="Marletaz F."/>
            <person name="Cho S.-J."/>
            <person name="Edsinger-Gonzales E."/>
            <person name="Havlak P."/>
            <person name="Kuo D.-H."/>
            <person name="Larsson T."/>
            <person name="Lv J."/>
            <person name="Arendt D."/>
            <person name="Savage R."/>
            <person name="Osoegawa K."/>
            <person name="de Jong P."/>
            <person name="Lindberg D.R."/>
            <person name="Seaver E.C."/>
            <person name="Weisblat D.A."/>
            <person name="Putnam N.H."/>
            <person name="Grigoriev I.V."/>
            <person name="Rokhsar D.S."/>
        </authorList>
    </citation>
    <scope>NUCLEOTIDE SEQUENCE</scope>
</reference>
<dbReference type="OMA" id="ISNMGHA"/>
<dbReference type="SUPFAM" id="SSF74650">
    <property type="entry name" value="Galactose mutarotase-like"/>
    <property type="match status" value="1"/>
</dbReference>
<dbReference type="Gene3D" id="2.70.98.30">
    <property type="entry name" value="Golgi alpha-mannosidase II, domain 4"/>
    <property type="match status" value="1"/>
</dbReference>
<evidence type="ECO:0000313" key="4">
    <source>
        <dbReference type="Proteomes" id="UP000015101"/>
    </source>
</evidence>
<dbReference type="OrthoDB" id="10261055at2759"/>
<dbReference type="GO" id="GO:0004559">
    <property type="term" value="F:alpha-mannosidase activity"/>
    <property type="evidence" value="ECO:0007669"/>
    <property type="project" value="InterPro"/>
</dbReference>
<dbReference type="GO" id="GO:0030246">
    <property type="term" value="F:carbohydrate binding"/>
    <property type="evidence" value="ECO:0007669"/>
    <property type="project" value="InterPro"/>
</dbReference>
<dbReference type="AlphaFoldDB" id="T1EJ99"/>
<protein>
    <recommendedName>
        <fullName evidence="1">Glycosyl hydrolase family 38 C-terminal domain-containing protein</fullName>
    </recommendedName>
</protein>
<reference evidence="2 4" key="2">
    <citation type="journal article" date="2013" name="Nature">
        <title>Insights into bilaterian evolution from three spiralian genomes.</title>
        <authorList>
            <person name="Simakov O."/>
            <person name="Marletaz F."/>
            <person name="Cho S.J."/>
            <person name="Edsinger-Gonzales E."/>
            <person name="Havlak P."/>
            <person name="Hellsten U."/>
            <person name="Kuo D.H."/>
            <person name="Larsson T."/>
            <person name="Lv J."/>
            <person name="Arendt D."/>
            <person name="Savage R."/>
            <person name="Osoegawa K."/>
            <person name="de Jong P."/>
            <person name="Grimwood J."/>
            <person name="Chapman J.A."/>
            <person name="Shapiro H."/>
            <person name="Aerts A."/>
            <person name="Otillar R.P."/>
            <person name="Terry A.Y."/>
            <person name="Boore J.L."/>
            <person name="Grigoriev I.V."/>
            <person name="Lindberg D.R."/>
            <person name="Seaver E.C."/>
            <person name="Weisblat D.A."/>
            <person name="Putnam N.H."/>
            <person name="Rokhsar D.S."/>
        </authorList>
    </citation>
    <scope>NUCLEOTIDE SEQUENCE</scope>
</reference>
<dbReference type="RefSeq" id="XP_009028659.1">
    <property type="nucleotide sequence ID" value="XM_009030411.1"/>
</dbReference>
<gene>
    <name evidence="3" type="primary">20196649</name>
    <name evidence="2" type="ORF">HELRODRAFT_143339</name>
</gene>
<feature type="domain" description="Glycosyl hydrolase family 38 C-terminal" evidence="1">
    <location>
        <begin position="2"/>
        <end position="104"/>
    </location>
</feature>
<dbReference type="EMBL" id="KB097628">
    <property type="protein sequence ID" value="ESN93202.1"/>
    <property type="molecule type" value="Genomic_DNA"/>
</dbReference>
<dbReference type="EMBL" id="AMQM01007480">
    <property type="status" value="NOT_ANNOTATED_CDS"/>
    <property type="molecule type" value="Genomic_DNA"/>
</dbReference>
<dbReference type="Pfam" id="PF07748">
    <property type="entry name" value="Glyco_hydro_38C"/>
    <property type="match status" value="1"/>
</dbReference>
<dbReference type="KEGG" id="hro:HELRODRAFT_143339"/>
<dbReference type="InterPro" id="IPR011013">
    <property type="entry name" value="Gal_mutarotase_sf_dom"/>
</dbReference>
<dbReference type="Proteomes" id="UP000015101">
    <property type="component" value="Unassembled WGS sequence"/>
</dbReference>
<dbReference type="InterPro" id="IPR050843">
    <property type="entry name" value="Glycosyl_Hydrlase_38"/>
</dbReference>
<name>T1EJ99_HELRO</name>
<dbReference type="HOGENOM" id="CLU_2127223_0_0_1"/>
<dbReference type="CTD" id="20196649"/>
<organism evidence="3 4">
    <name type="scientific">Helobdella robusta</name>
    <name type="common">Californian leech</name>
    <dbReference type="NCBI Taxonomy" id="6412"/>
    <lineage>
        <taxon>Eukaryota</taxon>
        <taxon>Metazoa</taxon>
        <taxon>Spiralia</taxon>
        <taxon>Lophotrochozoa</taxon>
        <taxon>Annelida</taxon>
        <taxon>Clitellata</taxon>
        <taxon>Hirudinea</taxon>
        <taxon>Rhynchobdellida</taxon>
        <taxon>Glossiphoniidae</taxon>
        <taxon>Helobdella</taxon>
    </lineage>
</organism>
<accession>T1EJ99</accession>
<evidence type="ECO:0000259" key="1">
    <source>
        <dbReference type="Pfam" id="PF07748"/>
    </source>
</evidence>
<sequence>ISLRNHIDIRNESNYELALKIKTSILNDNFWTDLNGFKASKAHKRRCRNKYPISGNFYPITNFIFIEDNFYRVTLISNMGHAASSLNLGEIEVMLDRRVDQDDWRGLNEGVTDN</sequence>
<reference evidence="3" key="3">
    <citation type="submission" date="2015-06" db="UniProtKB">
        <authorList>
            <consortium name="EnsemblMetazoa"/>
        </authorList>
    </citation>
    <scope>IDENTIFICATION</scope>
</reference>
<dbReference type="InterPro" id="IPR011682">
    <property type="entry name" value="Glyco_hydro_38_C"/>
</dbReference>
<dbReference type="PANTHER" id="PTHR11607">
    <property type="entry name" value="ALPHA-MANNOSIDASE"/>
    <property type="match status" value="1"/>
</dbReference>
<evidence type="ECO:0000313" key="2">
    <source>
        <dbReference type="EMBL" id="ESN93202.1"/>
    </source>
</evidence>
<proteinExistence type="predicted"/>
<dbReference type="EnsemblMetazoa" id="HelroT143339">
    <property type="protein sequence ID" value="HelroP143339"/>
    <property type="gene ID" value="HelroG143339"/>
</dbReference>